<evidence type="ECO:0000313" key="2">
    <source>
        <dbReference type="Proteomes" id="UP000301870"/>
    </source>
</evidence>
<accession>A0A9J7DYR6</accession>
<dbReference type="Proteomes" id="UP000301870">
    <property type="component" value="Chromosome 15"/>
</dbReference>
<evidence type="ECO:0000256" key="1">
    <source>
        <dbReference type="SAM" id="MobiDB-lite"/>
    </source>
</evidence>
<protein>
    <submittedName>
        <fullName evidence="3">Protein PFC0760c-like isoform X1</fullName>
    </submittedName>
</protein>
<feature type="region of interest" description="Disordered" evidence="1">
    <location>
        <begin position="1"/>
        <end position="21"/>
    </location>
</feature>
<dbReference type="RefSeq" id="XP_022821028.1">
    <property type="nucleotide sequence ID" value="XM_022965260.1"/>
</dbReference>
<evidence type="ECO:0000313" key="3">
    <source>
        <dbReference type="RefSeq" id="XP_022821028.1"/>
    </source>
</evidence>
<dbReference type="OrthoDB" id="10676677at2759"/>
<name>A0A9J7DYR6_SPOLT</name>
<organism evidence="2 3">
    <name type="scientific">Spodoptera litura</name>
    <name type="common">Asian cotton leafworm</name>
    <dbReference type="NCBI Taxonomy" id="69820"/>
    <lineage>
        <taxon>Eukaryota</taxon>
        <taxon>Metazoa</taxon>
        <taxon>Ecdysozoa</taxon>
        <taxon>Arthropoda</taxon>
        <taxon>Hexapoda</taxon>
        <taxon>Insecta</taxon>
        <taxon>Pterygota</taxon>
        <taxon>Neoptera</taxon>
        <taxon>Endopterygota</taxon>
        <taxon>Lepidoptera</taxon>
        <taxon>Glossata</taxon>
        <taxon>Ditrysia</taxon>
        <taxon>Noctuoidea</taxon>
        <taxon>Noctuidae</taxon>
        <taxon>Amphipyrinae</taxon>
        <taxon>Spodoptera</taxon>
    </lineage>
</organism>
<dbReference type="KEGG" id="sliu:111352661"/>
<sequence>MSSSKHKNTAKPEASSSYGHGWSPQQAALIYEVKRYYPHVVSEDLNKVTKKPFCNWRAISEKMCLSRTVCSTDWSRIRNKYTKLIILLQSGKITHEDISNNPFLQKYFDGSLKFLNNYCLNVTDADLPGSINKWGNNLVHKIEHDKVLHSQKNRSKCKIITHDQVKEMLSKRETEKKDVISNEDEDIYYLQRTIQNMINYKLNEFINGNTNTFNKNNKNTNTVITIDSDSEEDIEGAAVNLDSEVTTDDAIEQNVEDAITNETMAVGSTINKDYVWEGTIQNLINYKLGGEVINDNSNTLNNKLGKNNNSEENIEYLTVFKRTIDKYGARKKNCILENKKKAIKLLPREVMLKDDIIIEENIMDTNTNDSMGVESTINTDEDYEDNIPLHNLKRLLNKHNEVILEDDDNEEQIEDATTNETMEVESRKNKDDVWVGKIINERTINEYDAWKEKKPLESINLHSEVILTHDIKKENIETNTLDENEINRDDACEQRKRMSMNLHSEVILKDDIKEEIEEATANETEEVENTINKDNAWEGNTVKEDDACEKSKGNSIDLHSEIILPDDIKEENTEKETSINVSMEVQSPVNKNGVLEVNKKKAMKFLHSEIMLDDVVKEENIIVNSIDERMEVESKINEDGACEKSKGNRIDLHSEIILPDNIKEENTEEEAFINVFMDIQSSVNKDGVLEENKKKAMKFLHSEIMLDDDVKEENIIVNSIDERMEVESKINEDGACEKSKGNRIDLHSEIILPDNIKEENTEEEAFINVFMDIQSSVNKDGVLEENKKKAMKFLHSEIMLDDVVKEENIIVNSIDERMEVESTINEDDSLEKDTPPESSNLINNVEEKIKQTSSTSYDLENNEEFSDKKVRKFFKDLYNIISVELSLEKQEELKSRINEVIKKVCVTPHDS</sequence>
<proteinExistence type="predicted"/>
<gene>
    <name evidence="3" type="primary">LOC111352661</name>
</gene>
<keyword evidence="2" id="KW-1185">Reference proteome</keyword>
<reference evidence="3" key="1">
    <citation type="submission" date="2025-08" db="UniProtKB">
        <authorList>
            <consortium name="RefSeq"/>
        </authorList>
    </citation>
    <scope>IDENTIFICATION</scope>
    <source>
        <strain evidence="3">Ishihara</strain>
        <tissue evidence="3">Whole body</tissue>
    </source>
</reference>
<dbReference type="AlphaFoldDB" id="A0A9J7DYR6"/>
<dbReference type="GeneID" id="111352661"/>